<dbReference type="EMBL" id="CADCXV010001283">
    <property type="protein sequence ID" value="CAB0043210.1"/>
    <property type="molecule type" value="Genomic_DNA"/>
</dbReference>
<dbReference type="Proteomes" id="UP000479190">
    <property type="component" value="Unassembled WGS sequence"/>
</dbReference>
<dbReference type="OrthoDB" id="8057024at2759"/>
<proteinExistence type="predicted"/>
<gene>
    <name evidence="2" type="ORF">TBRA_LOCUS14798</name>
</gene>
<dbReference type="PANTHER" id="PTHR47331">
    <property type="entry name" value="PHD-TYPE DOMAIN-CONTAINING PROTEIN"/>
    <property type="match status" value="1"/>
</dbReference>
<feature type="domain" description="DUF5641" evidence="1">
    <location>
        <begin position="245"/>
        <end position="312"/>
    </location>
</feature>
<dbReference type="Pfam" id="PF05380">
    <property type="entry name" value="Peptidase_A17"/>
    <property type="match status" value="1"/>
</dbReference>
<accession>A0A6H5J466</accession>
<sequence length="354" mass="39569">MTISRLELRAALIAARLLHTICEELSVDIHRCGAWSDSRIGLHWIGSEEPTGNSVVDSYVHQIQELVPSSLWRHVPSAENPADVASRGTSLEQLLDRSCWISGPGWLSRPSSMWPSTEQAWDPPASPPAAAQCLQVSAEDRTERSHISLFSDLNRLLDFMVRLRRWMRSRLRRLPVAPVLQALTPIELIGIEAVVNSRPLAPVSNDPDDLDVLTLGHGVLGTALTTMAAPAPDEEEEVDLDSLKHWKLVQDVHAVFWKRWSKEYLITLQQRTKWTRRGASIDVGDMVLVVDPYLIQSNGKLPLGRIIGVHPVQCSQPGTPVNQLQCEPRKDERDLHRESSTRLIFILSSYGGHG</sequence>
<evidence type="ECO:0000313" key="2">
    <source>
        <dbReference type="EMBL" id="CAB0043210.1"/>
    </source>
</evidence>
<evidence type="ECO:0000259" key="1">
    <source>
        <dbReference type="Pfam" id="PF18701"/>
    </source>
</evidence>
<protein>
    <recommendedName>
        <fullName evidence="1">DUF5641 domain-containing protein</fullName>
    </recommendedName>
</protein>
<dbReference type="Pfam" id="PF18701">
    <property type="entry name" value="DUF5641"/>
    <property type="match status" value="1"/>
</dbReference>
<reference evidence="2 3" key="1">
    <citation type="submission" date="2020-02" db="EMBL/GenBank/DDBJ databases">
        <authorList>
            <person name="Ferguson B K."/>
        </authorList>
    </citation>
    <scope>NUCLEOTIDE SEQUENCE [LARGE SCALE GENOMIC DNA]</scope>
</reference>
<name>A0A6H5J466_9HYME</name>
<evidence type="ECO:0000313" key="3">
    <source>
        <dbReference type="Proteomes" id="UP000479190"/>
    </source>
</evidence>
<keyword evidence="3" id="KW-1185">Reference proteome</keyword>
<dbReference type="InterPro" id="IPR040676">
    <property type="entry name" value="DUF5641"/>
</dbReference>
<organism evidence="2 3">
    <name type="scientific">Trichogramma brassicae</name>
    <dbReference type="NCBI Taxonomy" id="86971"/>
    <lineage>
        <taxon>Eukaryota</taxon>
        <taxon>Metazoa</taxon>
        <taxon>Ecdysozoa</taxon>
        <taxon>Arthropoda</taxon>
        <taxon>Hexapoda</taxon>
        <taxon>Insecta</taxon>
        <taxon>Pterygota</taxon>
        <taxon>Neoptera</taxon>
        <taxon>Endopterygota</taxon>
        <taxon>Hymenoptera</taxon>
        <taxon>Apocrita</taxon>
        <taxon>Proctotrupomorpha</taxon>
        <taxon>Chalcidoidea</taxon>
        <taxon>Trichogrammatidae</taxon>
        <taxon>Trichogramma</taxon>
    </lineage>
</organism>
<dbReference type="AlphaFoldDB" id="A0A6H5J466"/>
<dbReference type="InterPro" id="IPR008042">
    <property type="entry name" value="Retrotrans_Pao"/>
</dbReference>